<accession>A0ABQ7M4A4</accession>
<evidence type="ECO:0000313" key="1">
    <source>
        <dbReference type="EMBL" id="KAG5392725.1"/>
    </source>
</evidence>
<keyword evidence="2" id="KW-1185">Reference proteome</keyword>
<organism evidence="1 2">
    <name type="scientific">Brassica rapa subsp. trilocularis</name>
    <dbReference type="NCBI Taxonomy" id="1813537"/>
    <lineage>
        <taxon>Eukaryota</taxon>
        <taxon>Viridiplantae</taxon>
        <taxon>Streptophyta</taxon>
        <taxon>Embryophyta</taxon>
        <taxon>Tracheophyta</taxon>
        <taxon>Spermatophyta</taxon>
        <taxon>Magnoliopsida</taxon>
        <taxon>eudicotyledons</taxon>
        <taxon>Gunneridae</taxon>
        <taxon>Pentapetalae</taxon>
        <taxon>rosids</taxon>
        <taxon>malvids</taxon>
        <taxon>Brassicales</taxon>
        <taxon>Brassicaceae</taxon>
        <taxon>Brassiceae</taxon>
        <taxon>Brassica</taxon>
    </lineage>
</organism>
<gene>
    <name evidence="1" type="primary">A06g502510.1_BraROA</name>
    <name evidence="1" type="ORF">IGI04_022688</name>
</gene>
<evidence type="ECO:0000313" key="2">
    <source>
        <dbReference type="Proteomes" id="UP000823674"/>
    </source>
</evidence>
<name>A0ABQ7M4A4_BRACM</name>
<comment type="caution">
    <text evidence="1">The sequence shown here is derived from an EMBL/GenBank/DDBJ whole genome shotgun (WGS) entry which is preliminary data.</text>
</comment>
<reference evidence="1 2" key="1">
    <citation type="submission" date="2021-03" db="EMBL/GenBank/DDBJ databases">
        <authorList>
            <person name="King G.J."/>
            <person name="Bancroft I."/>
            <person name="Baten A."/>
            <person name="Bloomfield J."/>
            <person name="Borpatragohain P."/>
            <person name="He Z."/>
            <person name="Irish N."/>
            <person name="Irwin J."/>
            <person name="Liu K."/>
            <person name="Mauleon R.P."/>
            <person name="Moore J."/>
            <person name="Morris R."/>
            <person name="Ostergaard L."/>
            <person name="Wang B."/>
            <person name="Wells R."/>
        </authorList>
    </citation>
    <scope>NUCLEOTIDE SEQUENCE [LARGE SCALE GENOMIC DNA]</scope>
    <source>
        <strain evidence="1">R-o-18</strain>
        <tissue evidence="1">Leaf</tissue>
    </source>
</reference>
<dbReference type="EMBL" id="JADBGQ010000006">
    <property type="protein sequence ID" value="KAG5392725.1"/>
    <property type="molecule type" value="Genomic_DNA"/>
</dbReference>
<sequence length="231" mass="26278">MKALAAKAVSELLKNSESKKSSPCLSPRTPYILAPRSVYAFTLLPLSRHSTKWRYSIFSDLRIYPQNFVFIRGNLTFIFPCAPSVNRHTVYGLLVKKSMVGRHELSSLRSSGDSIFGRYVTTEQNARRVRARRTLGRYVATELCACLVAAYRSSLACPWSDCRTRACPRPYWIHVCFLRTIGIDSVVTDFDPNKDTDSSSLMNCLSLSLRTCRLTDWKKGEDALNMKSWKE</sequence>
<dbReference type="Proteomes" id="UP000823674">
    <property type="component" value="Chromosome A06"/>
</dbReference>
<protein>
    <submittedName>
        <fullName evidence="1">Uncharacterized protein</fullName>
    </submittedName>
</protein>
<proteinExistence type="predicted"/>